<proteinExistence type="predicted"/>
<accession>A0ABM9LXH3</accession>
<name>A0ABM9LXH3_9MYCO</name>
<protein>
    <submittedName>
        <fullName evidence="1">Uncharacterized protein</fullName>
    </submittedName>
</protein>
<dbReference type="EMBL" id="OY726394">
    <property type="protein sequence ID" value="CAJ1506400.1"/>
    <property type="molecule type" value="Genomic_DNA"/>
</dbReference>
<reference evidence="1 2" key="1">
    <citation type="submission" date="2023-08" db="EMBL/GenBank/DDBJ databases">
        <authorList>
            <person name="Folkvardsen B D."/>
            <person name="Norman A."/>
        </authorList>
    </citation>
    <scope>NUCLEOTIDE SEQUENCE [LARGE SCALE GENOMIC DNA]</scope>
    <source>
        <strain evidence="1 2">Mu0083</strain>
    </source>
</reference>
<organism evidence="1 2">
    <name type="scientific">[Mycobacterium] kokjensenii</name>
    <dbReference type="NCBI Taxonomy" id="3064287"/>
    <lineage>
        <taxon>Bacteria</taxon>
        <taxon>Bacillati</taxon>
        <taxon>Actinomycetota</taxon>
        <taxon>Actinomycetes</taxon>
        <taxon>Mycobacteriales</taxon>
        <taxon>Mycobacteriaceae</taxon>
        <taxon>Mycolicibacter</taxon>
    </lineage>
</organism>
<gene>
    <name evidence="1" type="ORF">MU0083_003936</name>
</gene>
<dbReference type="Proteomes" id="UP001190336">
    <property type="component" value="Chromosome"/>
</dbReference>
<sequence length="74" mass="8148">MRIELSSRFVVGREFWVTGAIASQDLPNVGGPRARSVQLKVSEFCKDDCGRIRLTVNVDAVIHDSSTATIEKLT</sequence>
<evidence type="ECO:0000313" key="1">
    <source>
        <dbReference type="EMBL" id="CAJ1506400.1"/>
    </source>
</evidence>
<evidence type="ECO:0000313" key="2">
    <source>
        <dbReference type="Proteomes" id="UP001190336"/>
    </source>
</evidence>
<dbReference type="RefSeq" id="WP_308474577.1">
    <property type="nucleotide sequence ID" value="NZ_OY726394.1"/>
</dbReference>
<keyword evidence="2" id="KW-1185">Reference proteome</keyword>